<proteinExistence type="predicted"/>
<feature type="compositionally biased region" description="Basic and acidic residues" evidence="1">
    <location>
        <begin position="230"/>
        <end position="239"/>
    </location>
</feature>
<feature type="domain" description="ParB-like N-terminal" evidence="2">
    <location>
        <begin position="26"/>
        <end position="123"/>
    </location>
</feature>
<evidence type="ECO:0000256" key="1">
    <source>
        <dbReference type="SAM" id="MobiDB-lite"/>
    </source>
</evidence>
<comment type="caution">
    <text evidence="3">The sequence shown here is derived from an EMBL/GenBank/DDBJ whole genome shotgun (WGS) entry which is preliminary data.</text>
</comment>
<accession>A0A927WRD7</accession>
<evidence type="ECO:0000313" key="3">
    <source>
        <dbReference type="EMBL" id="MBE6092074.1"/>
    </source>
</evidence>
<dbReference type="SMART" id="SM00470">
    <property type="entry name" value="ParB"/>
    <property type="match status" value="1"/>
</dbReference>
<gene>
    <name evidence="3" type="ORF">E7201_02675</name>
</gene>
<dbReference type="InterPro" id="IPR050336">
    <property type="entry name" value="Chromosome_partition/occlusion"/>
</dbReference>
<sequence length="266" mass="29289">MGFDMMALMNDKSKAQAAGAGKYELQKIPIDKMIPNPANDKLYEVGEIDELAQSILLTGKVLQNAVVAPADENGNHIIIAGHRRRLACQKLVEDGHSEFGEIPCVVLGEQDNLMQELFLIQTNSTARVLSDAEKVRQAERATAILTELKDRKQISGRVRDIAAKMLGTTKSQLARYNVISKGLTNETLKESFEKGEMGVSAAYEAARMDEAGQEKLAAKVDAGENVSVKDVVEQRENRQTDAPAEETDKNTHQEPVDNTDDEIEEH</sequence>
<protein>
    <recommendedName>
        <fullName evidence="2">ParB-like N-terminal domain-containing protein</fullName>
    </recommendedName>
</protein>
<name>A0A927WRD7_SELRU</name>
<dbReference type="Proteomes" id="UP000761380">
    <property type="component" value="Unassembled WGS sequence"/>
</dbReference>
<feature type="region of interest" description="Disordered" evidence="1">
    <location>
        <begin position="216"/>
        <end position="266"/>
    </location>
</feature>
<dbReference type="PANTHER" id="PTHR33375">
    <property type="entry name" value="CHROMOSOME-PARTITIONING PROTEIN PARB-RELATED"/>
    <property type="match status" value="1"/>
</dbReference>
<dbReference type="Gene3D" id="3.90.1530.10">
    <property type="entry name" value="Conserved hypothetical protein from pyrococcus furiosus pfu- 392566-001, ParB domain"/>
    <property type="match status" value="1"/>
</dbReference>
<dbReference type="EMBL" id="SVBY01000011">
    <property type="protein sequence ID" value="MBE6092074.1"/>
    <property type="molecule type" value="Genomic_DNA"/>
</dbReference>
<dbReference type="InterPro" id="IPR003115">
    <property type="entry name" value="ParB_N"/>
</dbReference>
<evidence type="ECO:0000313" key="4">
    <source>
        <dbReference type="Proteomes" id="UP000761380"/>
    </source>
</evidence>
<reference evidence="3" key="1">
    <citation type="submission" date="2019-04" db="EMBL/GenBank/DDBJ databases">
        <title>Evolution of Biomass-Degrading Anaerobic Consortia Revealed by Metagenomics.</title>
        <authorList>
            <person name="Peng X."/>
        </authorList>
    </citation>
    <scope>NUCLEOTIDE SEQUENCE</scope>
    <source>
        <strain evidence="3">SIG240</strain>
    </source>
</reference>
<dbReference type="SUPFAM" id="SSF110849">
    <property type="entry name" value="ParB/Sulfiredoxin"/>
    <property type="match status" value="1"/>
</dbReference>
<dbReference type="InterPro" id="IPR036086">
    <property type="entry name" value="ParB/Sulfiredoxin_sf"/>
</dbReference>
<evidence type="ECO:0000259" key="2">
    <source>
        <dbReference type="SMART" id="SM00470"/>
    </source>
</evidence>
<feature type="compositionally biased region" description="Acidic residues" evidence="1">
    <location>
        <begin position="257"/>
        <end position="266"/>
    </location>
</feature>
<dbReference type="GO" id="GO:0005694">
    <property type="term" value="C:chromosome"/>
    <property type="evidence" value="ECO:0007669"/>
    <property type="project" value="TreeGrafter"/>
</dbReference>
<feature type="compositionally biased region" description="Basic and acidic residues" evidence="1">
    <location>
        <begin position="246"/>
        <end position="255"/>
    </location>
</feature>
<dbReference type="PANTHER" id="PTHR33375:SF1">
    <property type="entry name" value="CHROMOSOME-PARTITIONING PROTEIN PARB-RELATED"/>
    <property type="match status" value="1"/>
</dbReference>
<dbReference type="AlphaFoldDB" id="A0A927WRD7"/>
<dbReference type="Pfam" id="PF02195">
    <property type="entry name" value="ParB_N"/>
    <property type="match status" value="1"/>
</dbReference>
<dbReference type="GO" id="GO:0007059">
    <property type="term" value="P:chromosome segregation"/>
    <property type="evidence" value="ECO:0007669"/>
    <property type="project" value="TreeGrafter"/>
</dbReference>
<organism evidence="3 4">
    <name type="scientific">Selenomonas ruminantium</name>
    <dbReference type="NCBI Taxonomy" id="971"/>
    <lineage>
        <taxon>Bacteria</taxon>
        <taxon>Bacillati</taxon>
        <taxon>Bacillota</taxon>
        <taxon>Negativicutes</taxon>
        <taxon>Selenomonadales</taxon>
        <taxon>Selenomonadaceae</taxon>
        <taxon>Selenomonas</taxon>
    </lineage>
</organism>